<dbReference type="InParanoid" id="A0A1D6PHE5"/>
<dbReference type="EMBL" id="CM000785">
    <property type="protein sequence ID" value="AQL08778.1"/>
    <property type="molecule type" value="Genomic_DNA"/>
</dbReference>
<gene>
    <name evidence="2" type="ORF">ZEAMMB73_Zm00001d048097</name>
</gene>
<protein>
    <submittedName>
        <fullName evidence="2">Uncharacterized protein</fullName>
    </submittedName>
</protein>
<name>A0A1D6PHE5_MAIZE</name>
<sequence length="186" mass="21293">MERSKSFIKALQVLPELRIPRSIHACTQKSFLFFPKRKHSSRSVSLGIRLDFCFRSSRTCAHSSTPPPSTATSPNSTVSRSKKAYIENDEARNHLHLHSPGMCSRITSLNIVRVGMKVQPTTRLHMFVITQFFGVWTTPEGTKSRRLFFALKSQECARKLRADLAIEEQWEQELRRMLKGIVTDTS</sequence>
<feature type="region of interest" description="Disordered" evidence="1">
    <location>
        <begin position="61"/>
        <end position="80"/>
    </location>
</feature>
<evidence type="ECO:0000256" key="1">
    <source>
        <dbReference type="SAM" id="MobiDB-lite"/>
    </source>
</evidence>
<feature type="compositionally biased region" description="Low complexity" evidence="1">
    <location>
        <begin position="70"/>
        <end position="79"/>
    </location>
</feature>
<proteinExistence type="predicted"/>
<organism evidence="2">
    <name type="scientific">Zea mays</name>
    <name type="common">Maize</name>
    <dbReference type="NCBI Taxonomy" id="4577"/>
    <lineage>
        <taxon>Eukaryota</taxon>
        <taxon>Viridiplantae</taxon>
        <taxon>Streptophyta</taxon>
        <taxon>Embryophyta</taxon>
        <taxon>Tracheophyta</taxon>
        <taxon>Spermatophyta</taxon>
        <taxon>Magnoliopsida</taxon>
        <taxon>Liliopsida</taxon>
        <taxon>Poales</taxon>
        <taxon>Poaceae</taxon>
        <taxon>PACMAD clade</taxon>
        <taxon>Panicoideae</taxon>
        <taxon>Andropogonodae</taxon>
        <taxon>Andropogoneae</taxon>
        <taxon>Tripsacinae</taxon>
        <taxon>Zea</taxon>
    </lineage>
</organism>
<dbReference type="AlphaFoldDB" id="A0A1D6PHE5"/>
<accession>A0A1D6PHE5</accession>
<reference evidence="2" key="1">
    <citation type="submission" date="2015-12" db="EMBL/GenBank/DDBJ databases">
        <title>Update maize B73 reference genome by single molecule sequencing technologies.</title>
        <authorList>
            <consortium name="Maize Genome Sequencing Project"/>
            <person name="Ware D."/>
        </authorList>
    </citation>
    <scope>NUCLEOTIDE SEQUENCE</scope>
    <source>
        <tissue evidence="2">Seedling</tissue>
    </source>
</reference>
<evidence type="ECO:0000313" key="2">
    <source>
        <dbReference type="EMBL" id="AQL08778.1"/>
    </source>
</evidence>